<comment type="caution">
    <text evidence="1">The sequence shown here is derived from an EMBL/GenBank/DDBJ whole genome shotgun (WGS) entry which is preliminary data.</text>
</comment>
<evidence type="ECO:0000313" key="1">
    <source>
        <dbReference type="EMBL" id="MBI6882334.1"/>
    </source>
</evidence>
<dbReference type="AlphaFoldDB" id="A0A8I1EBN5"/>
<organism evidence="1 2">
    <name type="scientific">Pseudomonas putida</name>
    <name type="common">Arthrobacter siderocapsulatus</name>
    <dbReference type="NCBI Taxonomy" id="303"/>
    <lineage>
        <taxon>Bacteria</taxon>
        <taxon>Pseudomonadati</taxon>
        <taxon>Pseudomonadota</taxon>
        <taxon>Gammaproteobacteria</taxon>
        <taxon>Pseudomonadales</taxon>
        <taxon>Pseudomonadaceae</taxon>
        <taxon>Pseudomonas</taxon>
    </lineage>
</organism>
<dbReference type="Proteomes" id="UP000637061">
    <property type="component" value="Unassembled WGS sequence"/>
</dbReference>
<gene>
    <name evidence="1" type="ORF">JEU22_00115</name>
</gene>
<accession>A0A8I1EBN5</accession>
<dbReference type="RefSeq" id="WP_198745959.1">
    <property type="nucleotide sequence ID" value="NZ_JAEHTE010000001.1"/>
</dbReference>
<protein>
    <submittedName>
        <fullName evidence="1">Uncharacterized protein</fullName>
    </submittedName>
</protein>
<evidence type="ECO:0000313" key="2">
    <source>
        <dbReference type="Proteomes" id="UP000637061"/>
    </source>
</evidence>
<name>A0A8I1EBN5_PSEPU</name>
<reference evidence="1" key="1">
    <citation type="submission" date="2020-12" db="EMBL/GenBank/DDBJ databases">
        <title>Enhanced detection system for hospital associated transmission using whole genome sequencing surveillance.</title>
        <authorList>
            <person name="Harrison L.H."/>
            <person name="Van Tyne D."/>
            <person name="Marsh J.W."/>
            <person name="Griffith M.P."/>
            <person name="Snyder D.J."/>
            <person name="Cooper V.S."/>
            <person name="Mustapha M."/>
        </authorList>
    </citation>
    <scope>NUCLEOTIDE SEQUENCE</scope>
    <source>
        <strain evidence="1">PSB00042</strain>
    </source>
</reference>
<dbReference type="EMBL" id="JAEHTE010000001">
    <property type="protein sequence ID" value="MBI6882334.1"/>
    <property type="molecule type" value="Genomic_DNA"/>
</dbReference>
<proteinExistence type="predicted"/>
<sequence length="146" mass="16824">MTVSAPAASAKNTQWPELLNDQYAIAEYISSYAPYEIEEEMVEELYHGCRAKLAWIELSTLILSNDDNHLSCEDRQREVDSSPVATMPPLFVADFRLEDGYHRLRKLLSEGQTHHWAYVVEEIPEPEITISKRKPSRWDALYGIEP</sequence>